<dbReference type="Gene3D" id="4.10.240.10">
    <property type="entry name" value="Zn(2)-C6 fungal-type DNA-binding domain"/>
    <property type="match status" value="1"/>
</dbReference>
<evidence type="ECO:0000313" key="4">
    <source>
        <dbReference type="EMBL" id="KAK9770047.1"/>
    </source>
</evidence>
<feature type="region of interest" description="Disordered" evidence="2">
    <location>
        <begin position="337"/>
        <end position="358"/>
    </location>
</feature>
<dbReference type="PROSITE" id="PS00463">
    <property type="entry name" value="ZN2_CY6_FUNGAL_1"/>
    <property type="match status" value="1"/>
</dbReference>
<sequence length="613" mass="69374">MPSLSNQQISITHEEIIPSTMSFSELKYQMPFKPRRPHKKSRAGCFRCKKEKRKCDERSPRCTRCEKRNVECQKPELKRARSPQEPIDSPITVFPDRDDLSFIPFVPDSNIVDKYSHSISSTNDSVSLDEEVFLPPFREVDGWGVGQEYMNVSGFSQLELFEYYLEHTSLSVAADQEDLYALRAGIGRLAYDSSMLMSSICALAAVHKCHDMLEKPVLSSSQWTGVTDLLLSAEQYHWRALQETQTNATHVSHYGHVMANAALMVLYSCASHSVHIRLTGKGSHDMGIPAELIPVHLQWASMVRAIQVAYSGLVNSKQDPLKVDISTHLSLMEIRPAGQSPQQEHQHQLVPSGENGPTKRTQELFLPIVDATWANAFDRLRRVALATVDIDQDPSSGEQYATHCSQWCEKSSISDFHVCIRALNLLYDIFSEAFAADPSLGFSEVNIEEHQASEGPTDLDGLSEIEPWLRSYLARVTCKTQHKPLRRTIMSFIHRLPARFLDLVHEAMDHHNPSMQHTEVDLATLKLHKLVVEIFAHWLVLVMLLDGVWWIGDIGAWELKRAISTAKDLSRLDGTNLEANWWPKSERGARIEQLVTIANNDRFDLGDLAVRES</sequence>
<protein>
    <submittedName>
        <fullName evidence="4">Zn(2)-C6 fungal-type domain-containing protein</fullName>
    </submittedName>
</protein>
<name>A0ABR2X8P4_9PEZI</name>
<evidence type="ECO:0000313" key="5">
    <source>
        <dbReference type="Proteomes" id="UP001465668"/>
    </source>
</evidence>
<gene>
    <name evidence="4" type="ORF">SCAR479_13306</name>
</gene>
<evidence type="ECO:0000259" key="3">
    <source>
        <dbReference type="PROSITE" id="PS50048"/>
    </source>
</evidence>
<organism evidence="4 5">
    <name type="scientific">Seiridium cardinale</name>
    <dbReference type="NCBI Taxonomy" id="138064"/>
    <lineage>
        <taxon>Eukaryota</taxon>
        <taxon>Fungi</taxon>
        <taxon>Dikarya</taxon>
        <taxon>Ascomycota</taxon>
        <taxon>Pezizomycotina</taxon>
        <taxon>Sordariomycetes</taxon>
        <taxon>Xylariomycetidae</taxon>
        <taxon>Amphisphaeriales</taxon>
        <taxon>Sporocadaceae</taxon>
        <taxon>Seiridium</taxon>
    </lineage>
</organism>
<dbReference type="InterPro" id="IPR036864">
    <property type="entry name" value="Zn2-C6_fun-type_DNA-bd_sf"/>
</dbReference>
<evidence type="ECO:0000256" key="1">
    <source>
        <dbReference type="ARBA" id="ARBA00023242"/>
    </source>
</evidence>
<feature type="domain" description="Zn(2)-C6 fungal-type" evidence="3">
    <location>
        <begin position="44"/>
        <end position="74"/>
    </location>
</feature>
<dbReference type="EMBL" id="JARVKM010000103">
    <property type="protein sequence ID" value="KAK9770047.1"/>
    <property type="molecule type" value="Genomic_DNA"/>
</dbReference>
<proteinExistence type="predicted"/>
<comment type="caution">
    <text evidence="4">The sequence shown here is derived from an EMBL/GenBank/DDBJ whole genome shotgun (WGS) entry which is preliminary data.</text>
</comment>
<dbReference type="PANTHER" id="PTHR47657:SF14">
    <property type="entry name" value="ZN(2)-C6 FUNGAL-TYPE DOMAIN-CONTAINING PROTEIN"/>
    <property type="match status" value="1"/>
</dbReference>
<dbReference type="InterPro" id="IPR052400">
    <property type="entry name" value="Zn2-C6_fungal_TF"/>
</dbReference>
<reference evidence="4 5" key="1">
    <citation type="submission" date="2024-02" db="EMBL/GenBank/DDBJ databases">
        <title>First draft genome assembly of two strains of Seiridium cardinale.</title>
        <authorList>
            <person name="Emiliani G."/>
            <person name="Scali E."/>
        </authorList>
    </citation>
    <scope>NUCLEOTIDE SEQUENCE [LARGE SCALE GENOMIC DNA]</scope>
    <source>
        <strain evidence="4 5">BM-138-000479</strain>
    </source>
</reference>
<dbReference type="SUPFAM" id="SSF57701">
    <property type="entry name" value="Zn2/Cys6 DNA-binding domain"/>
    <property type="match status" value="1"/>
</dbReference>
<keyword evidence="1" id="KW-0539">Nucleus</keyword>
<evidence type="ECO:0000256" key="2">
    <source>
        <dbReference type="SAM" id="MobiDB-lite"/>
    </source>
</evidence>
<dbReference type="PANTHER" id="PTHR47657">
    <property type="entry name" value="STEROL REGULATORY ELEMENT-BINDING PROTEIN ECM22"/>
    <property type="match status" value="1"/>
</dbReference>
<dbReference type="Pfam" id="PF00172">
    <property type="entry name" value="Zn_clus"/>
    <property type="match status" value="1"/>
</dbReference>
<accession>A0ABR2X8P4</accession>
<dbReference type="CDD" id="cd00067">
    <property type="entry name" value="GAL4"/>
    <property type="match status" value="1"/>
</dbReference>
<dbReference type="SMART" id="SM00066">
    <property type="entry name" value="GAL4"/>
    <property type="match status" value="1"/>
</dbReference>
<dbReference type="InterPro" id="IPR001138">
    <property type="entry name" value="Zn2Cys6_DnaBD"/>
</dbReference>
<dbReference type="Proteomes" id="UP001465668">
    <property type="component" value="Unassembled WGS sequence"/>
</dbReference>
<keyword evidence="5" id="KW-1185">Reference proteome</keyword>
<dbReference type="PROSITE" id="PS50048">
    <property type="entry name" value="ZN2_CY6_FUNGAL_2"/>
    <property type="match status" value="1"/>
</dbReference>